<evidence type="ECO:0000256" key="6">
    <source>
        <dbReference type="ARBA" id="ARBA00023033"/>
    </source>
</evidence>
<keyword evidence="4 7" id="KW-0479">Metal-binding</keyword>
<dbReference type="Pfam" id="PF00067">
    <property type="entry name" value="p450"/>
    <property type="match status" value="2"/>
</dbReference>
<dbReference type="STRING" id="363999.A0A439CZF5"/>
<dbReference type="Proteomes" id="UP000286045">
    <property type="component" value="Unassembled WGS sequence"/>
</dbReference>
<evidence type="ECO:0000256" key="2">
    <source>
        <dbReference type="ARBA" id="ARBA00010617"/>
    </source>
</evidence>
<comment type="similarity">
    <text evidence="2 8">Belongs to the cytochrome P450 family.</text>
</comment>
<evidence type="ECO:0000313" key="9">
    <source>
        <dbReference type="EMBL" id="RWA07594.1"/>
    </source>
</evidence>
<dbReference type="InterPro" id="IPR017972">
    <property type="entry name" value="Cyt_P450_CS"/>
</dbReference>
<dbReference type="InterPro" id="IPR002403">
    <property type="entry name" value="Cyt_P450_E_grp-IV"/>
</dbReference>
<dbReference type="GO" id="GO:0004497">
    <property type="term" value="F:monooxygenase activity"/>
    <property type="evidence" value="ECO:0007669"/>
    <property type="project" value="UniProtKB-KW"/>
</dbReference>
<dbReference type="PANTHER" id="PTHR24305">
    <property type="entry name" value="CYTOCHROME P450"/>
    <property type="match status" value="1"/>
</dbReference>
<dbReference type="AlphaFoldDB" id="A0A439CZF5"/>
<evidence type="ECO:0000256" key="5">
    <source>
        <dbReference type="ARBA" id="ARBA00023004"/>
    </source>
</evidence>
<accession>A0A439CZF5</accession>
<dbReference type="PRINTS" id="PR00465">
    <property type="entry name" value="EP450IV"/>
</dbReference>
<feature type="binding site" description="axial binding residue" evidence="7">
    <location>
        <position position="544"/>
    </location>
    <ligand>
        <name>heme</name>
        <dbReference type="ChEBI" id="CHEBI:30413"/>
    </ligand>
    <ligandPart>
        <name>Fe</name>
        <dbReference type="ChEBI" id="CHEBI:18248"/>
    </ligandPart>
</feature>
<dbReference type="InterPro" id="IPR001128">
    <property type="entry name" value="Cyt_P450"/>
</dbReference>
<dbReference type="InterPro" id="IPR050121">
    <property type="entry name" value="Cytochrome_P450_monoxygenase"/>
</dbReference>
<evidence type="ECO:0000256" key="7">
    <source>
        <dbReference type="PIRSR" id="PIRSR602403-1"/>
    </source>
</evidence>
<keyword evidence="8" id="KW-0560">Oxidoreductase</keyword>
<dbReference type="EMBL" id="RYZI01000249">
    <property type="protein sequence ID" value="RWA07594.1"/>
    <property type="molecule type" value="Genomic_DNA"/>
</dbReference>
<dbReference type="SUPFAM" id="SSF48264">
    <property type="entry name" value="Cytochrome P450"/>
    <property type="match status" value="1"/>
</dbReference>
<evidence type="ECO:0000256" key="8">
    <source>
        <dbReference type="RuleBase" id="RU000461"/>
    </source>
</evidence>
<dbReference type="GO" id="GO:0020037">
    <property type="term" value="F:heme binding"/>
    <property type="evidence" value="ECO:0007669"/>
    <property type="project" value="InterPro"/>
</dbReference>
<keyword evidence="6 8" id="KW-0503">Monooxygenase</keyword>
<evidence type="ECO:0000313" key="10">
    <source>
        <dbReference type="Proteomes" id="UP000286045"/>
    </source>
</evidence>
<dbReference type="Gene3D" id="1.10.630.10">
    <property type="entry name" value="Cytochrome P450"/>
    <property type="match status" value="1"/>
</dbReference>
<dbReference type="GO" id="GO:0016705">
    <property type="term" value="F:oxidoreductase activity, acting on paired donors, with incorporation or reduction of molecular oxygen"/>
    <property type="evidence" value="ECO:0007669"/>
    <property type="project" value="InterPro"/>
</dbReference>
<dbReference type="PROSITE" id="PS00086">
    <property type="entry name" value="CYTOCHROME_P450"/>
    <property type="match status" value="1"/>
</dbReference>
<keyword evidence="3 7" id="KW-0349">Heme</keyword>
<organism evidence="9 10">
    <name type="scientific">Xylaria grammica</name>
    <dbReference type="NCBI Taxonomy" id="363999"/>
    <lineage>
        <taxon>Eukaryota</taxon>
        <taxon>Fungi</taxon>
        <taxon>Dikarya</taxon>
        <taxon>Ascomycota</taxon>
        <taxon>Pezizomycotina</taxon>
        <taxon>Sordariomycetes</taxon>
        <taxon>Xylariomycetidae</taxon>
        <taxon>Xylariales</taxon>
        <taxon>Xylariaceae</taxon>
        <taxon>Xylaria</taxon>
    </lineage>
</organism>
<evidence type="ECO:0000256" key="3">
    <source>
        <dbReference type="ARBA" id="ARBA00022617"/>
    </source>
</evidence>
<dbReference type="PRINTS" id="PR00385">
    <property type="entry name" value="P450"/>
</dbReference>
<comment type="cofactor">
    <cofactor evidence="1 7">
        <name>heme</name>
        <dbReference type="ChEBI" id="CHEBI:30413"/>
    </cofactor>
</comment>
<proteinExistence type="inferred from homology"/>
<name>A0A439CZF5_9PEZI</name>
<comment type="caution">
    <text evidence="9">The sequence shown here is derived from an EMBL/GenBank/DDBJ whole genome shotgun (WGS) entry which is preliminary data.</text>
</comment>
<dbReference type="InterPro" id="IPR036396">
    <property type="entry name" value="Cyt_P450_sf"/>
</dbReference>
<evidence type="ECO:0000256" key="1">
    <source>
        <dbReference type="ARBA" id="ARBA00001971"/>
    </source>
</evidence>
<dbReference type="GO" id="GO:0005506">
    <property type="term" value="F:iron ion binding"/>
    <property type="evidence" value="ECO:0007669"/>
    <property type="project" value="InterPro"/>
</dbReference>
<keyword evidence="10" id="KW-1185">Reference proteome</keyword>
<evidence type="ECO:0008006" key="11">
    <source>
        <dbReference type="Google" id="ProtNLM"/>
    </source>
</evidence>
<protein>
    <recommendedName>
        <fullName evidence="11">Cytochrome P450</fullName>
    </recommendedName>
</protein>
<evidence type="ECO:0000256" key="4">
    <source>
        <dbReference type="ARBA" id="ARBA00022723"/>
    </source>
</evidence>
<sequence length="602" mass="66963">MMLVEAILQTLSQTAWVTLSVAAISLALGVFRIYQLAMPKPIAGIPYNKASSRKLLGDVPAITDHMAKSEGGTYITYILETMKTLNAPLIQVFIKPFGMPQVILGDFPEAYDILIRRPEFDRAPNLGDLVKGLTPNLHIHLRTNDAWKSQRRLIQDLMTPSFLYNVAGPVLYRDMAAMIDLWRAKCRVADGRPWKAAEDMNQMVLNALAAFAFGEEFEHSVPEAALSAVQDMSGEDLAQIKRKGPDDFVEFPKGDEGAVFRAIRELTEIIGKVQGNPAPALTWAIVTRIPRISRAIKIKEDCIQKELRKSVRRLEETSGEVVKSAVDQMIVRESISAEKDGRAPEFYSGVMSDERSLPYDLKIFGFVLAGHETTSTALCWGLKFLSDNPGAQSKLRELLEMAFKGRKGTSHGPSIQEITSTSIPYLDATIEEILRCGGAIPIIDRIATEDTEVLGHFIPKGTVVTSLVTGPSMMEPSFDIKTSRRSPASQADVKEGRQRAWDPLGIEVFNPDRWIVRGKKSAEHVEFDPTAGPQLAFGLGTRGCFGKRLVYLEMKIVLTLLLWNFELLPCPPEVSTYHSKLIASNEPSHTYVRLREIPRENK</sequence>
<keyword evidence="5 7" id="KW-0408">Iron</keyword>
<dbReference type="PANTHER" id="PTHR24305:SF232">
    <property type="entry name" value="P450, PUTATIVE (EUROFUNG)-RELATED"/>
    <property type="match status" value="1"/>
</dbReference>
<gene>
    <name evidence="9" type="ORF">EKO27_g7516</name>
</gene>
<reference evidence="9 10" key="1">
    <citation type="submission" date="2018-12" db="EMBL/GenBank/DDBJ databases">
        <title>Draft genome sequence of Xylaria grammica IHI A82.</title>
        <authorList>
            <person name="Buettner E."/>
            <person name="Kellner H."/>
        </authorList>
    </citation>
    <scope>NUCLEOTIDE SEQUENCE [LARGE SCALE GENOMIC DNA]</scope>
    <source>
        <strain evidence="9 10">IHI A82</strain>
    </source>
</reference>